<sequence>MARQMITCESCGKRYDYLKSEACPNCGAFNYIKGAHQHICGAEDVERIIEMKSAEHDDSQEVVRPDTSIDRGLQQKYARARQRLDRLETTEDVFKSAFGGDFGTKKFSRKAKTNKSNAGCLKPLVIFIFIIVFFNLIAPLIFALISNTFESSNYEDYDVSYSEAPASEYETTYNSGVPGYTYTLNDLTFAMGGSAIVDTGDTLEPDYAVVAVKMDASCGLPSDEYATMNFTTYLTDSDYYTYYPAMDMTSYDNEELVNLLFPDSYYYFLQDFEIAYMDGQESVSGYIPYLVEKEYLDDLSYVIQFDYYDRENGSYESVCYTFPLSEGQTITTDEVIASYYNSAY</sequence>
<organism evidence="3 4">
    <name type="scientific">Hydrogenoanaerobacterium saccharovorans</name>
    <dbReference type="NCBI Taxonomy" id="474960"/>
    <lineage>
        <taxon>Bacteria</taxon>
        <taxon>Bacillati</taxon>
        <taxon>Bacillota</taxon>
        <taxon>Clostridia</taxon>
        <taxon>Eubacteriales</taxon>
        <taxon>Oscillospiraceae</taxon>
        <taxon>Hydrogenoanaerobacterium</taxon>
    </lineage>
</organism>
<protein>
    <recommendedName>
        <fullName evidence="2">DUF8122 domain-containing protein</fullName>
    </recommendedName>
</protein>
<evidence type="ECO:0000259" key="2">
    <source>
        <dbReference type="Pfam" id="PF26443"/>
    </source>
</evidence>
<name>A0ABS2GKN0_9FIRM</name>
<gene>
    <name evidence="3" type="ORF">H9X81_01490</name>
</gene>
<dbReference type="EMBL" id="JACSNR010000001">
    <property type="protein sequence ID" value="MBM6922368.1"/>
    <property type="molecule type" value="Genomic_DNA"/>
</dbReference>
<reference evidence="3 4" key="1">
    <citation type="journal article" date="2021" name="Sci. Rep.">
        <title>The distribution of antibiotic resistance genes in chicken gut microbiota commensals.</title>
        <authorList>
            <person name="Juricova H."/>
            <person name="Matiasovicova J."/>
            <person name="Kubasova T."/>
            <person name="Cejkova D."/>
            <person name="Rychlik I."/>
        </authorList>
    </citation>
    <scope>NUCLEOTIDE SEQUENCE [LARGE SCALE GENOMIC DNA]</scope>
    <source>
        <strain evidence="3 4">An564</strain>
    </source>
</reference>
<dbReference type="InterPro" id="IPR058435">
    <property type="entry name" value="DUF8122"/>
</dbReference>
<dbReference type="RefSeq" id="WP_204719323.1">
    <property type="nucleotide sequence ID" value="NZ_JACSNR010000001.1"/>
</dbReference>
<comment type="caution">
    <text evidence="3">The sequence shown here is derived from an EMBL/GenBank/DDBJ whole genome shotgun (WGS) entry which is preliminary data.</text>
</comment>
<accession>A0ABS2GKN0</accession>
<keyword evidence="1" id="KW-0812">Transmembrane</keyword>
<proteinExistence type="predicted"/>
<feature type="domain" description="DUF8122" evidence="2">
    <location>
        <begin position="7"/>
        <end position="28"/>
    </location>
</feature>
<keyword evidence="1" id="KW-1133">Transmembrane helix</keyword>
<evidence type="ECO:0000313" key="4">
    <source>
        <dbReference type="Proteomes" id="UP000724149"/>
    </source>
</evidence>
<feature type="transmembrane region" description="Helical" evidence="1">
    <location>
        <begin position="124"/>
        <end position="145"/>
    </location>
</feature>
<evidence type="ECO:0000313" key="3">
    <source>
        <dbReference type="EMBL" id="MBM6922368.1"/>
    </source>
</evidence>
<evidence type="ECO:0000256" key="1">
    <source>
        <dbReference type="SAM" id="Phobius"/>
    </source>
</evidence>
<dbReference type="Proteomes" id="UP000724149">
    <property type="component" value="Unassembled WGS sequence"/>
</dbReference>
<keyword evidence="4" id="KW-1185">Reference proteome</keyword>
<dbReference type="Pfam" id="PF26443">
    <property type="entry name" value="DUF8122"/>
    <property type="match status" value="1"/>
</dbReference>
<keyword evidence="1" id="KW-0472">Membrane</keyword>